<dbReference type="RefSeq" id="WP_036337183.1">
    <property type="nucleotide sequence ID" value="NZ_JPMX01000075.1"/>
</dbReference>
<evidence type="ECO:0000313" key="3">
    <source>
        <dbReference type="Proteomes" id="UP000029713"/>
    </source>
</evidence>
<protein>
    <submittedName>
        <fullName evidence="2">Uncharacterized protein</fullName>
    </submittedName>
</protein>
<proteinExistence type="predicted"/>
<evidence type="ECO:0000313" key="2">
    <source>
        <dbReference type="EMBL" id="KGH45681.1"/>
    </source>
</evidence>
<name>A0A098Y7H5_9ACTN</name>
<dbReference type="AlphaFoldDB" id="A0A098Y7H5"/>
<dbReference type="Proteomes" id="UP000029713">
    <property type="component" value="Unassembled WGS sequence"/>
</dbReference>
<organism evidence="2 3">
    <name type="scientific">Modestobacter caceresii</name>
    <dbReference type="NCBI Taxonomy" id="1522368"/>
    <lineage>
        <taxon>Bacteria</taxon>
        <taxon>Bacillati</taxon>
        <taxon>Actinomycetota</taxon>
        <taxon>Actinomycetes</taxon>
        <taxon>Geodermatophilales</taxon>
        <taxon>Geodermatophilaceae</taxon>
        <taxon>Modestobacter</taxon>
    </lineage>
</organism>
<dbReference type="STRING" id="1522368.IN07_16490"/>
<dbReference type="EMBL" id="JPMX01000075">
    <property type="protein sequence ID" value="KGH45681.1"/>
    <property type="molecule type" value="Genomic_DNA"/>
</dbReference>
<gene>
    <name evidence="2" type="ORF">IN07_16490</name>
</gene>
<reference evidence="2 3" key="1">
    <citation type="submission" date="2014-07" db="EMBL/GenBank/DDBJ databases">
        <title>Biosystematic studies on Modestobacter strains isolated from extreme hyper-arid desert soil and from historic building.</title>
        <authorList>
            <person name="Bukarasam K."/>
            <person name="Bull A."/>
            <person name="Girard G."/>
            <person name="van Wezel G."/>
            <person name="Goodfellow M."/>
        </authorList>
    </citation>
    <scope>NUCLEOTIDE SEQUENCE [LARGE SCALE GENOMIC DNA]</scope>
    <source>
        <strain evidence="2 3">KNN45-2b</strain>
    </source>
</reference>
<sequence length="179" mass="18803">MSGIIVVDQPTDEQVAIWQVSVGDGLESTMAGAWVLPADDERIDGLVRGRLLVTTESASGRFGSGAGPAALATAVRQEIADLDRAFAGHLASLPSARRSLVRPRWPSVPDTATAEAAGDPLASRALTLARWVSDLLTAWDEVESQRLTRPFLLSSGGEAAREHPPGWPAAPGTTQEEAA</sequence>
<feature type="region of interest" description="Disordered" evidence="1">
    <location>
        <begin position="155"/>
        <end position="179"/>
    </location>
</feature>
<accession>A0A098Y7H5</accession>
<dbReference type="OrthoDB" id="4774333at2"/>
<evidence type="ECO:0000256" key="1">
    <source>
        <dbReference type="SAM" id="MobiDB-lite"/>
    </source>
</evidence>
<keyword evidence="3" id="KW-1185">Reference proteome</keyword>
<comment type="caution">
    <text evidence="2">The sequence shown here is derived from an EMBL/GenBank/DDBJ whole genome shotgun (WGS) entry which is preliminary data.</text>
</comment>